<dbReference type="CDD" id="cd08267">
    <property type="entry name" value="MDR1"/>
    <property type="match status" value="1"/>
</dbReference>
<feature type="region of interest" description="Disordered" evidence="1">
    <location>
        <begin position="318"/>
        <end position="337"/>
    </location>
</feature>
<comment type="caution">
    <text evidence="3">The sequence shown here is derived from an EMBL/GenBank/DDBJ whole genome shotgun (WGS) entry which is preliminary data.</text>
</comment>
<dbReference type="EMBL" id="JAAAPK010000005">
    <property type="protein sequence ID" value="NBC42306.1"/>
    <property type="molecule type" value="Genomic_DNA"/>
</dbReference>
<dbReference type="SUPFAM" id="SSF51735">
    <property type="entry name" value="NAD(P)-binding Rossmann-fold domains"/>
    <property type="match status" value="1"/>
</dbReference>
<evidence type="ECO:0000313" key="3">
    <source>
        <dbReference type="EMBL" id="NBC42306.1"/>
    </source>
</evidence>
<dbReference type="Gene3D" id="3.40.50.720">
    <property type="entry name" value="NAD(P)-binding Rossmann-like Domain"/>
    <property type="match status" value="1"/>
</dbReference>
<reference evidence="3 4" key="1">
    <citation type="submission" date="2020-01" db="EMBL/GenBank/DDBJ databases">
        <title>The draft genome sequence of Corallococcus exiguus DSM 14696.</title>
        <authorList>
            <person name="Zhang X."/>
            <person name="Zhu H."/>
        </authorList>
    </citation>
    <scope>NUCLEOTIDE SEQUENCE [LARGE SCALE GENOMIC DNA]</scope>
    <source>
        <strain evidence="3 4">DSM 14696</strain>
    </source>
</reference>
<dbReference type="SMART" id="SM00829">
    <property type="entry name" value="PKS_ER"/>
    <property type="match status" value="1"/>
</dbReference>
<dbReference type="InterPro" id="IPR036291">
    <property type="entry name" value="NAD(P)-bd_dom_sf"/>
</dbReference>
<gene>
    <name evidence="3" type="ORF">GTZ93_21115</name>
</gene>
<evidence type="ECO:0000256" key="1">
    <source>
        <dbReference type="SAM" id="MobiDB-lite"/>
    </source>
</evidence>
<proteinExistence type="predicted"/>
<dbReference type="InterPro" id="IPR052733">
    <property type="entry name" value="Chloroplast_QOR"/>
</dbReference>
<dbReference type="InterPro" id="IPR013154">
    <property type="entry name" value="ADH-like_N"/>
</dbReference>
<evidence type="ECO:0000313" key="4">
    <source>
        <dbReference type="Proteomes" id="UP000537825"/>
    </source>
</evidence>
<keyword evidence="4" id="KW-1185">Reference proteome</keyword>
<dbReference type="Pfam" id="PF13602">
    <property type="entry name" value="ADH_zinc_N_2"/>
    <property type="match status" value="1"/>
</dbReference>
<dbReference type="AlphaFoldDB" id="A0A7X4YBB6"/>
<accession>A0A7X4YBB6</accession>
<dbReference type="GO" id="GO:0016491">
    <property type="term" value="F:oxidoreductase activity"/>
    <property type="evidence" value="ECO:0007669"/>
    <property type="project" value="InterPro"/>
</dbReference>
<dbReference type="RefSeq" id="WP_139922847.1">
    <property type="nucleotide sequence ID" value="NZ_CBCSLE010000161.1"/>
</dbReference>
<dbReference type="Gene3D" id="3.90.180.10">
    <property type="entry name" value="Medium-chain alcohol dehydrogenases, catalytic domain"/>
    <property type="match status" value="1"/>
</dbReference>
<evidence type="ECO:0000259" key="2">
    <source>
        <dbReference type="SMART" id="SM00829"/>
    </source>
</evidence>
<dbReference type="PANTHER" id="PTHR44013">
    <property type="entry name" value="ZINC-TYPE ALCOHOL DEHYDROGENASE-LIKE PROTEIN C16A3.02C"/>
    <property type="match status" value="1"/>
</dbReference>
<sequence>MNALTYSRFGGPELLQHTQQPAPRVRAHHLLIRVRAVSVNPIDGKIRRGELKLLSGAHFPKSPGSDFAGVVEEVGAGVEGFSVGDRVFGFPGSMREGTLAGLITVAAKSVARIPSGLDDVGAAAVSTVGLAALQALRDVARVAPGERILVNGATGGVGLMLIQFARSRGAHVTAVTSAAGLATARQFGAQRGHDYRTGPLSMLGERFDVVFDLSTKLPFADARDLLAPRGRHVAFEPSPLLLMSSALLGPFRRQKQLVLVTKPSARDLTELAGMLQARELLPPPTEVFELSDARSAFERSERGGVIGKVVIRTAPAPTSPCWSRARRASRPTSSRTG</sequence>
<feature type="domain" description="Enoyl reductase (ER)" evidence="2">
    <location>
        <begin position="10"/>
        <end position="311"/>
    </location>
</feature>
<dbReference type="InterPro" id="IPR020843">
    <property type="entry name" value="ER"/>
</dbReference>
<organism evidence="3 4">
    <name type="scientific">Corallococcus exiguus</name>
    <dbReference type="NCBI Taxonomy" id="83462"/>
    <lineage>
        <taxon>Bacteria</taxon>
        <taxon>Pseudomonadati</taxon>
        <taxon>Myxococcota</taxon>
        <taxon>Myxococcia</taxon>
        <taxon>Myxococcales</taxon>
        <taxon>Cystobacterineae</taxon>
        <taxon>Myxococcaceae</taxon>
        <taxon>Corallococcus</taxon>
    </lineage>
</organism>
<dbReference type="Proteomes" id="UP000537825">
    <property type="component" value="Unassembled WGS sequence"/>
</dbReference>
<dbReference type="InterPro" id="IPR011032">
    <property type="entry name" value="GroES-like_sf"/>
</dbReference>
<name>A0A7X4YBB6_9BACT</name>
<dbReference type="Pfam" id="PF08240">
    <property type="entry name" value="ADH_N"/>
    <property type="match status" value="1"/>
</dbReference>
<dbReference type="SUPFAM" id="SSF50129">
    <property type="entry name" value="GroES-like"/>
    <property type="match status" value="1"/>
</dbReference>
<dbReference type="PANTHER" id="PTHR44013:SF1">
    <property type="entry name" value="ZINC-TYPE ALCOHOL DEHYDROGENASE-LIKE PROTEIN C16A3.02C"/>
    <property type="match status" value="1"/>
</dbReference>
<protein>
    <submittedName>
        <fullName evidence="3">Zinc-binding dehydrogenase</fullName>
    </submittedName>
</protein>